<gene>
    <name evidence="2" type="ORF">P7D78_09620</name>
</gene>
<dbReference type="AlphaFoldDB" id="A0AAW8T0F2"/>
<evidence type="ECO:0000313" key="2">
    <source>
        <dbReference type="EMBL" id="MDT2538384.1"/>
    </source>
</evidence>
<dbReference type="Pfam" id="PF14526">
    <property type="entry name" value="Cass2"/>
    <property type="match status" value="1"/>
</dbReference>
<reference evidence="2" key="1">
    <citation type="submission" date="2023-03" db="EMBL/GenBank/DDBJ databases">
        <authorList>
            <person name="Shen W."/>
            <person name="Cai J."/>
        </authorList>
    </citation>
    <scope>NUCLEOTIDE SEQUENCE</scope>
    <source>
        <strain evidence="2">B646-2</strain>
    </source>
</reference>
<dbReference type="Proteomes" id="UP001249240">
    <property type="component" value="Unassembled WGS sequence"/>
</dbReference>
<dbReference type="PANTHER" id="PTHR36444">
    <property type="entry name" value="TRANSCRIPTIONAL REGULATOR PROTEIN YOBU-RELATED"/>
    <property type="match status" value="1"/>
</dbReference>
<dbReference type="InterPro" id="IPR011256">
    <property type="entry name" value="Reg_factor_effector_dom_sf"/>
</dbReference>
<protein>
    <submittedName>
        <fullName evidence="2">GyrI-like domain-containing protein</fullName>
    </submittedName>
</protein>
<dbReference type="RefSeq" id="WP_010743651.1">
    <property type="nucleotide sequence ID" value="NZ_BAAAXM010000014.1"/>
</dbReference>
<dbReference type="InterPro" id="IPR029441">
    <property type="entry name" value="Cass2"/>
</dbReference>
<evidence type="ECO:0000313" key="3">
    <source>
        <dbReference type="Proteomes" id="UP001249240"/>
    </source>
</evidence>
<evidence type="ECO:0000259" key="1">
    <source>
        <dbReference type="SMART" id="SM00871"/>
    </source>
</evidence>
<dbReference type="SUPFAM" id="SSF55136">
    <property type="entry name" value="Probable bacterial effector-binding domain"/>
    <property type="match status" value="1"/>
</dbReference>
<feature type="domain" description="AraC effector-binding" evidence="1">
    <location>
        <begin position="1"/>
        <end position="154"/>
    </location>
</feature>
<organism evidence="2 3">
    <name type="scientific">Enterococcus raffinosus</name>
    <dbReference type="NCBI Taxonomy" id="71452"/>
    <lineage>
        <taxon>Bacteria</taxon>
        <taxon>Bacillati</taxon>
        <taxon>Bacillota</taxon>
        <taxon>Bacilli</taxon>
        <taxon>Lactobacillales</taxon>
        <taxon>Enterococcaceae</taxon>
        <taxon>Enterococcus</taxon>
    </lineage>
</organism>
<sequence length="155" mass="18562">MKYTIKELPTFSVIGLEQTLTEKKSQNLERCLSFWPYFNQQLKRNRLGQKGIWTKYAFMTRREGQFYYFCGIPQPETVPVNFLSKEIPTCTYLVVEHQGAMKHIYATYETLYRELIPKLGLSLEQVDFLHFEKYDEKFQWNQKNSVIEIWVPLKA</sequence>
<name>A0AAW8T0F2_9ENTE</name>
<accession>A0AAW8T0F2</accession>
<dbReference type="InterPro" id="IPR053182">
    <property type="entry name" value="YobU-like_regulator"/>
</dbReference>
<dbReference type="PANTHER" id="PTHR36444:SF3">
    <property type="entry name" value="TRANSCRIPTIONAL ACTIVATOR, PUTATIVE-RELATED"/>
    <property type="match status" value="1"/>
</dbReference>
<dbReference type="EMBL" id="JARPXM010000008">
    <property type="protein sequence ID" value="MDT2538384.1"/>
    <property type="molecule type" value="Genomic_DNA"/>
</dbReference>
<dbReference type="SMART" id="SM00871">
    <property type="entry name" value="AraC_E_bind"/>
    <property type="match status" value="1"/>
</dbReference>
<proteinExistence type="predicted"/>
<dbReference type="InterPro" id="IPR010499">
    <property type="entry name" value="AraC_E-bd"/>
</dbReference>
<comment type="caution">
    <text evidence="2">The sequence shown here is derived from an EMBL/GenBank/DDBJ whole genome shotgun (WGS) entry which is preliminary data.</text>
</comment>
<dbReference type="Gene3D" id="3.20.80.10">
    <property type="entry name" value="Regulatory factor, effector binding domain"/>
    <property type="match status" value="1"/>
</dbReference>